<dbReference type="EMBL" id="UGPB01000001">
    <property type="protein sequence ID" value="STY28476.1"/>
    <property type="molecule type" value="Genomic_DNA"/>
</dbReference>
<keyword evidence="2" id="KW-0547">Nucleotide-binding</keyword>
<dbReference type="PROSITE" id="PS51192">
    <property type="entry name" value="HELICASE_ATP_BIND_1"/>
    <property type="match status" value="1"/>
</dbReference>
<dbReference type="SUPFAM" id="SSF52540">
    <property type="entry name" value="P-loop containing nucleoside triphosphate hydrolases"/>
    <property type="match status" value="1"/>
</dbReference>
<dbReference type="InterPro" id="IPR027417">
    <property type="entry name" value="P-loop_NTPase"/>
</dbReference>
<dbReference type="Pfam" id="PF13307">
    <property type="entry name" value="Helicase_C_2"/>
    <property type="match status" value="1"/>
</dbReference>
<dbReference type="SMART" id="SM00487">
    <property type="entry name" value="DEXDc"/>
    <property type="match status" value="1"/>
</dbReference>
<dbReference type="Proteomes" id="UP000255297">
    <property type="component" value="Unassembled WGS sequence"/>
</dbReference>
<reference evidence="2 3" key="1">
    <citation type="submission" date="2018-06" db="EMBL/GenBank/DDBJ databases">
        <authorList>
            <consortium name="Pathogen Informatics"/>
            <person name="Doyle S."/>
        </authorList>
    </citation>
    <scope>NUCLEOTIDE SEQUENCE [LARGE SCALE GENOMIC DNA]</scope>
    <source>
        <strain evidence="2 3">NCTC11532</strain>
    </source>
</reference>
<dbReference type="GO" id="GO:0016818">
    <property type="term" value="F:hydrolase activity, acting on acid anhydrides, in phosphorus-containing anhydrides"/>
    <property type="evidence" value="ECO:0007669"/>
    <property type="project" value="InterPro"/>
</dbReference>
<dbReference type="Pfam" id="PF00270">
    <property type="entry name" value="DEAD"/>
    <property type="match status" value="1"/>
</dbReference>
<dbReference type="SMART" id="SM00491">
    <property type="entry name" value="HELICc2"/>
    <property type="match status" value="1"/>
</dbReference>
<keyword evidence="2" id="KW-0378">Hydrolase</keyword>
<dbReference type="GO" id="GO:0003676">
    <property type="term" value="F:nucleic acid binding"/>
    <property type="evidence" value="ECO:0007669"/>
    <property type="project" value="InterPro"/>
</dbReference>
<dbReference type="GO" id="GO:0004386">
    <property type="term" value="F:helicase activity"/>
    <property type="evidence" value="ECO:0007669"/>
    <property type="project" value="UniProtKB-KW"/>
</dbReference>
<name>A0A378LNJ5_9GAMM</name>
<dbReference type="RefSeq" id="WP_051635456.1">
    <property type="nucleotide sequence ID" value="NZ_CAAAIS010000002.1"/>
</dbReference>
<dbReference type="AlphaFoldDB" id="A0A378LNJ5"/>
<protein>
    <submittedName>
        <fullName evidence="2">DEAD/DEAH box helicase</fullName>
    </submittedName>
</protein>
<organism evidence="2 3">
    <name type="scientific">Legionella wadsworthii</name>
    <dbReference type="NCBI Taxonomy" id="28088"/>
    <lineage>
        <taxon>Bacteria</taxon>
        <taxon>Pseudomonadati</taxon>
        <taxon>Pseudomonadota</taxon>
        <taxon>Gammaproteobacteria</taxon>
        <taxon>Legionellales</taxon>
        <taxon>Legionellaceae</taxon>
        <taxon>Legionella</taxon>
    </lineage>
</organism>
<dbReference type="InterPro" id="IPR006555">
    <property type="entry name" value="ATP-dep_Helicase_C"/>
</dbReference>
<feature type="domain" description="Helicase ATP-binding" evidence="1">
    <location>
        <begin position="49"/>
        <end position="313"/>
    </location>
</feature>
<evidence type="ECO:0000313" key="3">
    <source>
        <dbReference type="Proteomes" id="UP000255297"/>
    </source>
</evidence>
<dbReference type="STRING" id="1122170.GCA_000701265_02813"/>
<dbReference type="OrthoDB" id="366844at2"/>
<proteinExistence type="predicted"/>
<evidence type="ECO:0000313" key="2">
    <source>
        <dbReference type="EMBL" id="STY28476.1"/>
    </source>
</evidence>
<accession>A0A378LNJ5</accession>
<dbReference type="InterPro" id="IPR011545">
    <property type="entry name" value="DEAD/DEAH_box_helicase_dom"/>
</dbReference>
<dbReference type="Gene3D" id="3.40.50.300">
    <property type="entry name" value="P-loop containing nucleotide triphosphate hydrolases"/>
    <property type="match status" value="2"/>
</dbReference>
<dbReference type="GO" id="GO:0006139">
    <property type="term" value="P:nucleobase-containing compound metabolic process"/>
    <property type="evidence" value="ECO:0007669"/>
    <property type="project" value="InterPro"/>
</dbReference>
<sequence>MGINFDKRSHNTSFEKEIDPCLIYEKLDRHASKGPLRKPVQDTILNDWFNLYRSKRDVILKLPTGGGKTIIGLLILLSKLNEGESPCLYLCPNNYLVEQVKIQATEFGIPYCEISNDSLPEEFLNGEKILITNAQSVFNGRSNKFGIDQKAIKVKSILLDDSHSCVNVIKSACRFDILSTSQIYAELLQVFSESLKSQGLGSFADIENGISESQITIPYWDWQGKIDEVVSILSKYNRTKDKAVWYTWELLKNDLKNCICTFSGRGIEISPYSLPLYKFGSFYNANHRVFMSATISDNTFFIKDLALENDVIQSPLTYNKKWSGEKMILIPSLMDDDLTREEIINLIGKIKNPKFGIIVLVPSFSHAEIWKKYGSTILTSQNLNTEIEKYKNGVYAKPLVMASRYDGIDLPDSMCRILILDSLPISETLTDRYYDTCIPNSMYGKVKTAQTIEQGLGRAVRSEKDYCVVLIIGRDIIKQIRSKDSREYFSPQTRRQIEIGLDLARFSKEDKEENQSPIDLLKSVINQCLKRDEGWKNYYVEQMDTIHGGGITEVDEIVKHEKSAEKLFSDGKFQEAKNKIQDLCDYYQDTLTEEEKGWYLQEMARYIFPINQIDAMSLQVEAHKLNKSLFLPPTGYEVTKISLLAQDRIKNIKARISEFETFESLLLFVDDILSRLSFGINADKFERAIDELGQLLGYETERPDHNWKAGPDNLWAIREGEYLFIECKNQVLDTRSYIEKAETGQFSNNCAWFDRYYFGSKTHYTMIIPTKRVNSNTGFMVPVKIMRNPKLKLLKNNLRSLILGLKNIDLKSLSEDFINASLVQHKLTTDQILSTYFEEHIQEKA</sequence>
<keyword evidence="2" id="KW-0067">ATP-binding</keyword>
<evidence type="ECO:0000259" key="1">
    <source>
        <dbReference type="PROSITE" id="PS51192"/>
    </source>
</evidence>
<keyword evidence="2" id="KW-0347">Helicase</keyword>
<gene>
    <name evidence="2" type="ORF">NCTC11532_00651</name>
</gene>
<keyword evidence="3" id="KW-1185">Reference proteome</keyword>
<dbReference type="InterPro" id="IPR014001">
    <property type="entry name" value="Helicase_ATP-bd"/>
</dbReference>
<dbReference type="GO" id="GO:0005524">
    <property type="term" value="F:ATP binding"/>
    <property type="evidence" value="ECO:0007669"/>
    <property type="project" value="InterPro"/>
</dbReference>